<gene>
    <name evidence="2" type="ORF">HXA33_00255</name>
</gene>
<proteinExistence type="predicted"/>
<feature type="chain" id="PRO_5040336037" description="Lipoprotein" evidence="1">
    <location>
        <begin position="23"/>
        <end position="209"/>
    </location>
</feature>
<evidence type="ECO:0000313" key="3">
    <source>
        <dbReference type="Proteomes" id="UP001057753"/>
    </source>
</evidence>
<sequence>MRLKFMLIHMMLLMVIMGGCDVNVPDTRAFQDEFTSEFMQSTKETEEGYYTFESGTGGYTMLFPTNARIGDGTYYKPASEYERYSVANQKEEKNITSGIRITYENNPSMENIDINLSVLSMKAGYEGEYETFELEGNVYNYASYVYETLNGIENHYFISFIKSENSTQGIMFIYSASCLDSGEECEIDVGYEEEVAKKIMTSIEFKDGD</sequence>
<keyword evidence="3" id="KW-1185">Reference proteome</keyword>
<dbReference type="RefSeq" id="WP_257819599.1">
    <property type="nucleotide sequence ID" value="NZ_JABXYM010000001.1"/>
</dbReference>
<dbReference type="AlphaFoldDB" id="A0A9Q4AXJ3"/>
<reference evidence="2" key="1">
    <citation type="submission" date="2020-06" db="EMBL/GenBank/DDBJ databases">
        <title>Insight into the genomes of haloalkaliphilic bacilli from Kenyan soda lakes.</title>
        <authorList>
            <person name="Mwirichia R."/>
            <person name="Villamizar G.C."/>
            <person name="Poehlein A."/>
            <person name="Mugweru J."/>
            <person name="Kipnyargis A."/>
            <person name="Kiplimo D."/>
            <person name="Orwa P."/>
            <person name="Daniel R."/>
        </authorList>
    </citation>
    <scope>NUCLEOTIDE SEQUENCE</scope>
    <source>
        <strain evidence="2">B1096_S55</strain>
    </source>
</reference>
<comment type="caution">
    <text evidence="2">The sequence shown here is derived from an EMBL/GenBank/DDBJ whole genome shotgun (WGS) entry which is preliminary data.</text>
</comment>
<evidence type="ECO:0000313" key="2">
    <source>
        <dbReference type="EMBL" id="MCR6094978.1"/>
    </source>
</evidence>
<dbReference type="Proteomes" id="UP001057753">
    <property type="component" value="Unassembled WGS sequence"/>
</dbReference>
<accession>A0A9Q4AXJ3</accession>
<protein>
    <recommendedName>
        <fullName evidence="4">Lipoprotein</fullName>
    </recommendedName>
</protein>
<dbReference type="PROSITE" id="PS51257">
    <property type="entry name" value="PROKAR_LIPOPROTEIN"/>
    <property type="match status" value="1"/>
</dbReference>
<keyword evidence="1" id="KW-0732">Signal</keyword>
<dbReference type="EMBL" id="JABXYM010000001">
    <property type="protein sequence ID" value="MCR6094978.1"/>
    <property type="molecule type" value="Genomic_DNA"/>
</dbReference>
<organism evidence="2 3">
    <name type="scientific">Salipaludibacillus agaradhaerens</name>
    <name type="common">Bacillus agaradhaerens</name>
    <dbReference type="NCBI Taxonomy" id="76935"/>
    <lineage>
        <taxon>Bacteria</taxon>
        <taxon>Bacillati</taxon>
        <taxon>Bacillota</taxon>
        <taxon>Bacilli</taxon>
        <taxon>Bacillales</taxon>
        <taxon>Bacillaceae</taxon>
    </lineage>
</organism>
<evidence type="ECO:0000256" key="1">
    <source>
        <dbReference type="SAM" id="SignalP"/>
    </source>
</evidence>
<feature type="signal peptide" evidence="1">
    <location>
        <begin position="1"/>
        <end position="22"/>
    </location>
</feature>
<evidence type="ECO:0008006" key="4">
    <source>
        <dbReference type="Google" id="ProtNLM"/>
    </source>
</evidence>
<name>A0A9Q4AXJ3_SALAG</name>